<dbReference type="AlphaFoldDB" id="A0A7W3LS80"/>
<evidence type="ECO:0000313" key="2">
    <source>
        <dbReference type="EMBL" id="MBA8953330.1"/>
    </source>
</evidence>
<evidence type="ECO:0000256" key="1">
    <source>
        <dbReference type="ARBA" id="ARBA00010552"/>
    </source>
</evidence>
<organism evidence="2 3">
    <name type="scientific">Actinomadura namibiensis</name>
    <dbReference type="NCBI Taxonomy" id="182080"/>
    <lineage>
        <taxon>Bacteria</taxon>
        <taxon>Bacillati</taxon>
        <taxon>Actinomycetota</taxon>
        <taxon>Actinomycetes</taxon>
        <taxon>Streptosporangiales</taxon>
        <taxon>Thermomonosporaceae</taxon>
        <taxon>Actinomadura</taxon>
    </lineage>
</organism>
<dbReference type="InterPro" id="IPR006175">
    <property type="entry name" value="YjgF/YER057c/UK114"/>
</dbReference>
<dbReference type="Pfam" id="PF01042">
    <property type="entry name" value="Ribonuc_L-PSP"/>
    <property type="match status" value="1"/>
</dbReference>
<name>A0A7W3LS80_ACTNM</name>
<reference evidence="2 3" key="1">
    <citation type="submission" date="2020-08" db="EMBL/GenBank/DDBJ databases">
        <title>Genomic Encyclopedia of Type Strains, Phase IV (KMG-IV): sequencing the most valuable type-strain genomes for metagenomic binning, comparative biology and taxonomic classification.</title>
        <authorList>
            <person name="Goeker M."/>
        </authorList>
    </citation>
    <scope>NUCLEOTIDE SEQUENCE [LARGE SCALE GENOMIC DNA]</scope>
    <source>
        <strain evidence="2 3">DSM 44197</strain>
    </source>
</reference>
<comment type="caution">
    <text evidence="2">The sequence shown here is derived from an EMBL/GenBank/DDBJ whole genome shotgun (WGS) entry which is preliminary data.</text>
</comment>
<dbReference type="EMBL" id="JACJIA010000006">
    <property type="protein sequence ID" value="MBA8953330.1"/>
    <property type="molecule type" value="Genomic_DNA"/>
</dbReference>
<dbReference type="Proteomes" id="UP000572680">
    <property type="component" value="Unassembled WGS sequence"/>
</dbReference>
<protein>
    <submittedName>
        <fullName evidence="2">Enamine deaminase RidA (YjgF/YER057c/UK114 family)</fullName>
    </submittedName>
</protein>
<dbReference type="PANTHER" id="PTHR11803">
    <property type="entry name" value="2-IMINOBUTANOATE/2-IMINOPROPANOATE DEAMINASE RIDA"/>
    <property type="match status" value="1"/>
</dbReference>
<sequence>MSDHLRNGTDIRQIDPPDLAAGPGYSHAVSVDVPGRLVVISGQVPVDADGALVGEGDLRAQLDQIFTNLSAALKAADATWHHVVRLGFFLRDIGQVATLREVRDRHLPAGVTPASTLVEVSGLVNDAFLAEIEAWAVVPRNDG</sequence>
<dbReference type="CDD" id="cd00448">
    <property type="entry name" value="YjgF_YER057c_UK114_family"/>
    <property type="match status" value="1"/>
</dbReference>
<keyword evidence="3" id="KW-1185">Reference proteome</keyword>
<dbReference type="GO" id="GO:0019239">
    <property type="term" value="F:deaminase activity"/>
    <property type="evidence" value="ECO:0007669"/>
    <property type="project" value="TreeGrafter"/>
</dbReference>
<comment type="similarity">
    <text evidence="1">Belongs to the RutC family.</text>
</comment>
<dbReference type="PANTHER" id="PTHR11803:SF58">
    <property type="entry name" value="PROTEIN HMF1-RELATED"/>
    <property type="match status" value="1"/>
</dbReference>
<accession>A0A7W3LS80</accession>
<dbReference type="RefSeq" id="WP_312898070.1">
    <property type="nucleotide sequence ID" value="NZ_BAAALP010000001.1"/>
</dbReference>
<gene>
    <name evidence="2" type="ORF">HNR61_004980</name>
</gene>
<dbReference type="Gene3D" id="3.30.1330.40">
    <property type="entry name" value="RutC-like"/>
    <property type="match status" value="1"/>
</dbReference>
<dbReference type="InterPro" id="IPR035959">
    <property type="entry name" value="RutC-like_sf"/>
</dbReference>
<dbReference type="GO" id="GO:0005829">
    <property type="term" value="C:cytosol"/>
    <property type="evidence" value="ECO:0007669"/>
    <property type="project" value="TreeGrafter"/>
</dbReference>
<dbReference type="SUPFAM" id="SSF55298">
    <property type="entry name" value="YjgF-like"/>
    <property type="match status" value="1"/>
</dbReference>
<evidence type="ECO:0000313" key="3">
    <source>
        <dbReference type="Proteomes" id="UP000572680"/>
    </source>
</evidence>
<proteinExistence type="inferred from homology"/>